<dbReference type="NCBIfam" id="TIGR00012">
    <property type="entry name" value="L29"/>
    <property type="match status" value="1"/>
</dbReference>
<dbReference type="Pfam" id="PF00831">
    <property type="entry name" value="Ribosomal_L29"/>
    <property type="match status" value="1"/>
</dbReference>
<dbReference type="Gene3D" id="1.10.287.310">
    <property type="match status" value="1"/>
</dbReference>
<keyword evidence="5" id="KW-1185">Reference proteome</keyword>
<evidence type="ECO:0000313" key="4">
    <source>
        <dbReference type="EMBL" id="KAF7682784.1"/>
    </source>
</evidence>
<keyword evidence="2 4" id="KW-0689">Ribosomal protein</keyword>
<dbReference type="InterPro" id="IPR036049">
    <property type="entry name" value="Ribosomal_uL29_sf"/>
</dbReference>
<dbReference type="InterPro" id="IPR001854">
    <property type="entry name" value="Ribosomal_uL29"/>
</dbReference>
<organism evidence="4 5">
    <name type="scientific">Astathelohania contejeani</name>
    <dbReference type="NCBI Taxonomy" id="164912"/>
    <lineage>
        <taxon>Eukaryota</taxon>
        <taxon>Fungi</taxon>
        <taxon>Fungi incertae sedis</taxon>
        <taxon>Microsporidia</taxon>
        <taxon>Astathelohaniidae</taxon>
        <taxon>Astathelohania</taxon>
    </lineage>
</organism>
<evidence type="ECO:0000256" key="3">
    <source>
        <dbReference type="ARBA" id="ARBA00023274"/>
    </source>
</evidence>
<dbReference type="GO" id="GO:0005840">
    <property type="term" value="C:ribosome"/>
    <property type="evidence" value="ECO:0007669"/>
    <property type="project" value="UniProtKB-KW"/>
</dbReference>
<gene>
    <name evidence="4" type="primary">RPL35C</name>
    <name evidence="4" type="ORF">TCON_1998</name>
</gene>
<dbReference type="EMBL" id="SBIQ01000180">
    <property type="protein sequence ID" value="KAF7682784.1"/>
    <property type="molecule type" value="Genomic_DNA"/>
</dbReference>
<comment type="caution">
    <text evidence="4">The sequence shown here is derived from an EMBL/GenBank/DDBJ whole genome shotgun (WGS) entry which is preliminary data.</text>
</comment>
<name>A0ABQ7HXE2_9MICR</name>
<proteinExistence type="inferred from homology"/>
<evidence type="ECO:0000256" key="2">
    <source>
        <dbReference type="ARBA" id="ARBA00022980"/>
    </source>
</evidence>
<dbReference type="HAMAP" id="MF_00374">
    <property type="entry name" value="Ribosomal_uL29"/>
    <property type="match status" value="1"/>
</dbReference>
<evidence type="ECO:0000256" key="1">
    <source>
        <dbReference type="ARBA" id="ARBA00009254"/>
    </source>
</evidence>
<dbReference type="SUPFAM" id="SSF46561">
    <property type="entry name" value="Ribosomal protein L29 (L29p)"/>
    <property type="match status" value="1"/>
</dbReference>
<sequence>MRIERAEFEAQSIEELKTTIGDLKAEMLRLRQSKQAQTLQPEEMRDGRKNLARALSVLNLKERAEALEKYKNAKRIPKQLRKPCTKRERAKLTKKQLMHKVRSVRYREKKYPKQIFSYSE</sequence>
<evidence type="ECO:0000313" key="5">
    <source>
        <dbReference type="Proteomes" id="UP001516464"/>
    </source>
</evidence>
<accession>A0ABQ7HXE2</accession>
<comment type="similarity">
    <text evidence="1">Belongs to the universal ribosomal protein uL29 family.</text>
</comment>
<keyword evidence="3" id="KW-0687">Ribonucleoprotein</keyword>
<reference evidence="4 5" key="1">
    <citation type="submission" date="2019-01" db="EMBL/GenBank/DDBJ databases">
        <title>Genomes sequencing and comparative genomics of infectious freshwater microsporidia, Cucumispora dikerogammari and Thelohania contejeani.</title>
        <authorList>
            <person name="Cormier A."/>
            <person name="Giraud I."/>
            <person name="Wattier R."/>
            <person name="Teixeira M."/>
            <person name="Grandjean F."/>
            <person name="Rigaud T."/>
            <person name="Cordaux R."/>
        </authorList>
    </citation>
    <scope>NUCLEOTIDE SEQUENCE [LARGE SCALE GENOMIC DNA]</scope>
    <source>
        <strain evidence="4">T1</strain>
        <tissue evidence="4">Spores</tissue>
    </source>
</reference>
<dbReference type="Proteomes" id="UP001516464">
    <property type="component" value="Unassembled WGS sequence"/>
</dbReference>
<protein>
    <submittedName>
        <fullName evidence="4">60S ribosomal protein L35-2</fullName>
    </submittedName>
</protein>